<dbReference type="GO" id="GO:0005524">
    <property type="term" value="F:ATP binding"/>
    <property type="evidence" value="ECO:0007669"/>
    <property type="project" value="UniProtKB-KW"/>
</dbReference>
<reference evidence="9" key="1">
    <citation type="submission" date="2022-10" db="EMBL/GenBank/DDBJ databases">
        <title>Vagococcus sp. isolated from poultry meat.</title>
        <authorList>
            <person name="Johansson P."/>
            <person name="Bjorkroth J."/>
        </authorList>
    </citation>
    <scope>NUCLEOTIDE SEQUENCE</scope>
    <source>
        <strain evidence="9">STAA11</strain>
    </source>
</reference>
<dbReference type="Gene3D" id="3.40.50.300">
    <property type="entry name" value="P-loop containing nucleotide triphosphate hydrolases"/>
    <property type="match status" value="2"/>
</dbReference>
<keyword evidence="10" id="KW-1185">Reference proteome</keyword>
<evidence type="ECO:0000256" key="3">
    <source>
        <dbReference type="ARBA" id="ARBA00022801"/>
    </source>
</evidence>
<feature type="coiled-coil region" evidence="6">
    <location>
        <begin position="558"/>
        <end position="606"/>
    </location>
</feature>
<dbReference type="RefSeq" id="WP_275469774.1">
    <property type="nucleotide sequence ID" value="NZ_CP110232.1"/>
</dbReference>
<dbReference type="Pfam" id="PF13086">
    <property type="entry name" value="AAA_11"/>
    <property type="match status" value="1"/>
</dbReference>
<comment type="similarity">
    <text evidence="1">Belongs to the DNA2/NAM7 helicase family.</text>
</comment>
<dbReference type="SUPFAM" id="SSF52540">
    <property type="entry name" value="P-loop containing nucleoside triphosphate hydrolases"/>
    <property type="match status" value="2"/>
</dbReference>
<keyword evidence="3" id="KW-0378">Hydrolase</keyword>
<dbReference type="PANTHER" id="PTHR43788:SF8">
    <property type="entry name" value="DNA-BINDING PROTEIN SMUBP-2"/>
    <property type="match status" value="1"/>
</dbReference>
<evidence type="ECO:0000256" key="2">
    <source>
        <dbReference type="ARBA" id="ARBA00022741"/>
    </source>
</evidence>
<gene>
    <name evidence="9" type="ORF">OL234_03435</name>
</gene>
<keyword evidence="2" id="KW-0547">Nucleotide-binding</keyword>
<dbReference type="Proteomes" id="UP001179647">
    <property type="component" value="Chromosome"/>
</dbReference>
<dbReference type="Pfam" id="PF13087">
    <property type="entry name" value="AAA_12"/>
    <property type="match status" value="1"/>
</dbReference>
<dbReference type="PANTHER" id="PTHR43788">
    <property type="entry name" value="DNA2/NAM7 HELICASE FAMILY MEMBER"/>
    <property type="match status" value="1"/>
</dbReference>
<evidence type="ECO:0000256" key="4">
    <source>
        <dbReference type="ARBA" id="ARBA00022806"/>
    </source>
</evidence>
<dbReference type="InterPro" id="IPR027417">
    <property type="entry name" value="P-loop_NTPase"/>
</dbReference>
<evidence type="ECO:0000256" key="6">
    <source>
        <dbReference type="SAM" id="Coils"/>
    </source>
</evidence>
<sequence length="1012" mass="116311">MQDNYKNIIEAWLRIEYLNTGKLKIKENTSKVSSLEGTTFSEGNFFLEDVEQYSVIYFGIFDDNDLEKQLCTLVDNGRKPIGEKKTLNYSLSVKVSNEGAYVENSIFIPQLQYMLKKIMGNEMDNIGEDELARLENEAVGLFEIELKNLFKEGFTLEKLLSVNEKIGNYFLTINLLREECYISFGVKNEIDFNSFLTSDLEKISKLDELPKQLKLYIDGHDQFKNIDENEKAIMEILNLENLPDGRWPSNNNFKLSLMQQVSVNLVLNEEIDIFSVNGPPGTGKTTLLKDIFANLVIKRACEMTKFSSPKEAYQNKGVVYSDVNNKKGYNFRSYQLDDSICGYSIVVASSNNSAVENISKDLPKSEELIHDNDRFMSSDKGFSESIKEVNYFPEYLSYIFDKTGAKKTESPFEKYWGLFSVNMGRSSNINQVLDPLLYGKESKTDGKLEKLNDRLKSSKTTVKEWSVVCEKFTDIKNQIEDEKVKITNYLVHLKKENKLIIKLNELDANLTILKNEMNEKQENMKRFYVKKSYLIEQKELLPRLSFFTKLMVILGIKVNESEEELKKSLSELNEKIRAYEIDVDMMKEQIKKIEIEKQENRIKQEKLSESLKEERLYFLDDEVDTLEGEWGPECYDKRQLTTPFVTKRLNYLRGNYFIQAMNVHKVFNEINSPLFWSALNVLKNRSKLDMASSEHKELLKQSWQIFHLLIPVVSTTFSSLGTMYKGLEEESIDYLFIDEAGQATPQAAAGGIWRAKRVIAVGDPSQIEPVLGIDPSILGIIKEKYQIEDHYAGEQASVQKLADYANKYGTVKPDKSRIGVPLWVHRRCLSPIFNISNEISYEGKMVQGVSGKEGTVRWFDIKGKATDKYVLEQSQCLLEELKKATNLSDIYIISPFKNVVDKTKEFLRENSSYLAENEGIKIKDWINKSIGTVHTFQGKEAPIVYFICGTDIDSEGAANWSCQTANIINVAVTRAKKEFYIIGDYSRFSGKPFYQTLAKYSENPIKNQPDEM</sequence>
<dbReference type="InterPro" id="IPR041677">
    <property type="entry name" value="DNA2/NAM7_AAA_11"/>
</dbReference>
<dbReference type="GO" id="GO:0043139">
    <property type="term" value="F:5'-3' DNA helicase activity"/>
    <property type="evidence" value="ECO:0007669"/>
    <property type="project" value="TreeGrafter"/>
</dbReference>
<organism evidence="9 10">
    <name type="scientific">Vagococcus intermedius</name>
    <dbReference type="NCBI Taxonomy" id="2991418"/>
    <lineage>
        <taxon>Bacteria</taxon>
        <taxon>Bacillati</taxon>
        <taxon>Bacillota</taxon>
        <taxon>Bacilli</taxon>
        <taxon>Lactobacillales</taxon>
        <taxon>Enterococcaceae</taxon>
        <taxon>Vagococcus</taxon>
    </lineage>
</organism>
<accession>A0AAF0CVV4</accession>
<keyword evidence="5" id="KW-0067">ATP-binding</keyword>
<keyword evidence="4" id="KW-0347">Helicase</keyword>
<evidence type="ECO:0000256" key="1">
    <source>
        <dbReference type="ARBA" id="ARBA00007913"/>
    </source>
</evidence>
<dbReference type="InterPro" id="IPR050534">
    <property type="entry name" value="Coronavir_polyprotein_1ab"/>
</dbReference>
<feature type="coiled-coil region" evidence="6">
    <location>
        <begin position="496"/>
        <end position="530"/>
    </location>
</feature>
<evidence type="ECO:0000256" key="5">
    <source>
        <dbReference type="ARBA" id="ARBA00022840"/>
    </source>
</evidence>
<dbReference type="KEGG" id="vie:OL234_03435"/>
<feature type="domain" description="DNA2/NAM7 helicase helicase" evidence="7">
    <location>
        <begin position="561"/>
        <end position="770"/>
    </location>
</feature>
<evidence type="ECO:0000313" key="9">
    <source>
        <dbReference type="EMBL" id="WEG73975.1"/>
    </source>
</evidence>
<name>A0AAF0CVV4_9ENTE</name>
<dbReference type="AlphaFoldDB" id="A0AAF0CVV4"/>
<evidence type="ECO:0000259" key="7">
    <source>
        <dbReference type="Pfam" id="PF13086"/>
    </source>
</evidence>
<keyword evidence="6" id="KW-0175">Coiled coil</keyword>
<proteinExistence type="inferred from homology"/>
<feature type="domain" description="DNA2/NAM7 helicase-like C-terminal" evidence="8">
    <location>
        <begin position="870"/>
        <end position="984"/>
    </location>
</feature>
<dbReference type="GO" id="GO:0016787">
    <property type="term" value="F:hydrolase activity"/>
    <property type="evidence" value="ECO:0007669"/>
    <property type="project" value="UniProtKB-KW"/>
</dbReference>
<evidence type="ECO:0000313" key="10">
    <source>
        <dbReference type="Proteomes" id="UP001179647"/>
    </source>
</evidence>
<protein>
    <submittedName>
        <fullName evidence="9">AAA domain-containing protein</fullName>
    </submittedName>
</protein>
<dbReference type="EMBL" id="CP110232">
    <property type="protein sequence ID" value="WEG73975.1"/>
    <property type="molecule type" value="Genomic_DNA"/>
</dbReference>
<evidence type="ECO:0000259" key="8">
    <source>
        <dbReference type="Pfam" id="PF13087"/>
    </source>
</evidence>
<dbReference type="InterPro" id="IPR041679">
    <property type="entry name" value="DNA2/NAM7-like_C"/>
</dbReference>